<accession>A0A644XSZ3</accession>
<evidence type="ECO:0000313" key="1">
    <source>
        <dbReference type="EMBL" id="MPM18868.1"/>
    </source>
</evidence>
<organism evidence="1">
    <name type="scientific">bioreactor metagenome</name>
    <dbReference type="NCBI Taxonomy" id="1076179"/>
    <lineage>
        <taxon>unclassified sequences</taxon>
        <taxon>metagenomes</taxon>
        <taxon>ecological metagenomes</taxon>
    </lineage>
</organism>
<protein>
    <submittedName>
        <fullName evidence="1">Uncharacterized protein</fullName>
    </submittedName>
</protein>
<proteinExistence type="predicted"/>
<dbReference type="EMBL" id="VSSQ01003067">
    <property type="protein sequence ID" value="MPM18868.1"/>
    <property type="molecule type" value="Genomic_DNA"/>
</dbReference>
<sequence>MRLFAVYIANDKDEVINNYISAEHKLSKFIDAKGKKMTDAYLKEELTTYESDFATVYNNASGYIHLSEKSFFAITRTKDENMVFFNIGCQLDDKCDQLIMECAEAFIHYVNFYLEMFKPIIESKKRADSTVQ</sequence>
<gene>
    <name evidence="1" type="ORF">SDC9_65285</name>
</gene>
<dbReference type="AlphaFoldDB" id="A0A644XSZ3"/>
<name>A0A644XSZ3_9ZZZZ</name>
<reference evidence="1" key="1">
    <citation type="submission" date="2019-08" db="EMBL/GenBank/DDBJ databases">
        <authorList>
            <person name="Kucharzyk K."/>
            <person name="Murdoch R.W."/>
            <person name="Higgins S."/>
            <person name="Loffler F."/>
        </authorList>
    </citation>
    <scope>NUCLEOTIDE SEQUENCE</scope>
</reference>
<comment type="caution">
    <text evidence="1">The sequence shown here is derived from an EMBL/GenBank/DDBJ whole genome shotgun (WGS) entry which is preliminary data.</text>
</comment>